<reference evidence="1" key="1">
    <citation type="journal article" date="2015" name="Proc. Natl. Acad. Sci. U.S.A.">
        <title>Networks of energetic and metabolic interactions define dynamics in microbial communities.</title>
        <authorList>
            <person name="Embree M."/>
            <person name="Liu J.K."/>
            <person name="Al-Bassam M.M."/>
            <person name="Zengler K."/>
        </authorList>
    </citation>
    <scope>NUCLEOTIDE SEQUENCE</scope>
</reference>
<dbReference type="AlphaFoldDB" id="A0A0W8G9J1"/>
<evidence type="ECO:0008006" key="2">
    <source>
        <dbReference type="Google" id="ProtNLM"/>
    </source>
</evidence>
<organism evidence="1">
    <name type="scientific">hydrocarbon metagenome</name>
    <dbReference type="NCBI Taxonomy" id="938273"/>
    <lineage>
        <taxon>unclassified sequences</taxon>
        <taxon>metagenomes</taxon>
        <taxon>ecological metagenomes</taxon>
    </lineage>
</organism>
<dbReference type="InterPro" id="IPR045865">
    <property type="entry name" value="ACT-like_dom_sf"/>
</dbReference>
<evidence type="ECO:0000313" key="1">
    <source>
        <dbReference type="EMBL" id="KUG29171.1"/>
    </source>
</evidence>
<dbReference type="SUPFAM" id="SSF55021">
    <property type="entry name" value="ACT-like"/>
    <property type="match status" value="1"/>
</dbReference>
<proteinExistence type="predicted"/>
<sequence length="104" mass="10836">MKSDADIPGRNAEDAGLRMGILALAVKNRTDAAEAVNRLISGYGELVIGRIGVPYRQKGLSVIAMIVEGTTDALGAFSGKLGMLPAVKSKMVLFDSTVPGQTDS</sequence>
<accession>A0A0W8G9J1</accession>
<name>A0A0W8G9J1_9ZZZZ</name>
<dbReference type="NCBIfam" id="TIGR03959">
    <property type="entry name" value="hyd_TM1266"/>
    <property type="match status" value="1"/>
</dbReference>
<dbReference type="InterPro" id="IPR027271">
    <property type="entry name" value="Acetolactate_synth/TF_NikR_C"/>
</dbReference>
<protein>
    <recommendedName>
        <fullName evidence="2">Iron-only hydrogenase system regulator</fullName>
    </recommendedName>
</protein>
<comment type="caution">
    <text evidence="1">The sequence shown here is derived from an EMBL/GenBank/DDBJ whole genome shotgun (WGS) entry which is preliminary data.</text>
</comment>
<dbReference type="InterPro" id="IPR023860">
    <property type="entry name" value="FeFe-hyd_TM1266"/>
</dbReference>
<dbReference type="Pfam" id="PF21699">
    <property type="entry name" value="TM1266-like"/>
    <property type="match status" value="1"/>
</dbReference>
<dbReference type="Gene3D" id="3.30.70.1150">
    <property type="entry name" value="ACT-like. Chain A, domain 2"/>
    <property type="match status" value="1"/>
</dbReference>
<gene>
    <name evidence="1" type="ORF">ASZ90_000951</name>
</gene>
<dbReference type="EMBL" id="LNQE01000124">
    <property type="protein sequence ID" value="KUG29171.1"/>
    <property type="molecule type" value="Genomic_DNA"/>
</dbReference>